<keyword evidence="4" id="KW-1185">Reference proteome</keyword>
<sequence>MPEPFHATSPDDLLTPEQMLSMPGVAFLRGILEGRYPAPPISKTLNYRLREVEEGRVVFRGAPLFDAFNPLGTTHGGWYATILDSCVACAVQSRLPKGSGYTTLELKVNIIRSIPLGMEVDAIGICQHAGRSTGVASGEIRGVQDGRLYATASTTCIVLNGPRPSG</sequence>
<protein>
    <submittedName>
        <fullName evidence="3">Thioesterase superfamily protein</fullName>
    </submittedName>
</protein>
<dbReference type="EMBL" id="FWFQ01000031">
    <property type="protein sequence ID" value="SLN61791.1"/>
    <property type="molecule type" value="Genomic_DNA"/>
</dbReference>
<dbReference type="GO" id="GO:0061522">
    <property type="term" value="F:1,4-dihydroxy-2-naphthoyl-CoA thioesterase activity"/>
    <property type="evidence" value="ECO:0007669"/>
    <property type="project" value="TreeGrafter"/>
</dbReference>
<dbReference type="NCBIfam" id="TIGR00369">
    <property type="entry name" value="unchar_dom_1"/>
    <property type="match status" value="1"/>
</dbReference>
<evidence type="ECO:0000313" key="4">
    <source>
        <dbReference type="Proteomes" id="UP000193409"/>
    </source>
</evidence>
<dbReference type="Pfam" id="PF03061">
    <property type="entry name" value="4HBT"/>
    <property type="match status" value="1"/>
</dbReference>
<dbReference type="SUPFAM" id="SSF54637">
    <property type="entry name" value="Thioesterase/thiol ester dehydrase-isomerase"/>
    <property type="match status" value="1"/>
</dbReference>
<dbReference type="Proteomes" id="UP000193409">
    <property type="component" value="Unassembled WGS sequence"/>
</dbReference>
<keyword evidence="1" id="KW-0378">Hydrolase</keyword>
<proteinExistence type="predicted"/>
<feature type="domain" description="Thioesterase" evidence="2">
    <location>
        <begin position="72"/>
        <end position="145"/>
    </location>
</feature>
<evidence type="ECO:0000259" key="2">
    <source>
        <dbReference type="Pfam" id="PF03061"/>
    </source>
</evidence>
<dbReference type="InterPro" id="IPR003736">
    <property type="entry name" value="PAAI_dom"/>
</dbReference>
<dbReference type="InterPro" id="IPR029069">
    <property type="entry name" value="HotDog_dom_sf"/>
</dbReference>
<dbReference type="CDD" id="cd03443">
    <property type="entry name" value="PaaI_thioesterase"/>
    <property type="match status" value="1"/>
</dbReference>
<gene>
    <name evidence="3" type="ORF">PSA7680_03255</name>
</gene>
<dbReference type="OrthoDB" id="9813282at2"/>
<dbReference type="PANTHER" id="PTHR43240">
    <property type="entry name" value="1,4-DIHYDROXY-2-NAPHTHOYL-COA THIOESTERASE 1"/>
    <property type="match status" value="1"/>
</dbReference>
<organism evidence="3 4">
    <name type="scientific">Pseudoruegeria aquimaris</name>
    <dbReference type="NCBI Taxonomy" id="393663"/>
    <lineage>
        <taxon>Bacteria</taxon>
        <taxon>Pseudomonadati</taxon>
        <taxon>Pseudomonadota</taxon>
        <taxon>Alphaproteobacteria</taxon>
        <taxon>Rhodobacterales</taxon>
        <taxon>Roseobacteraceae</taxon>
        <taxon>Pseudoruegeria</taxon>
    </lineage>
</organism>
<dbReference type="AlphaFoldDB" id="A0A1Y5TGZ0"/>
<dbReference type="PANTHER" id="PTHR43240:SF1">
    <property type="entry name" value="BLR5584 PROTEIN"/>
    <property type="match status" value="1"/>
</dbReference>
<dbReference type="Gene3D" id="3.10.129.10">
    <property type="entry name" value="Hotdog Thioesterase"/>
    <property type="match status" value="1"/>
</dbReference>
<dbReference type="GO" id="GO:0005829">
    <property type="term" value="C:cytosol"/>
    <property type="evidence" value="ECO:0007669"/>
    <property type="project" value="TreeGrafter"/>
</dbReference>
<evidence type="ECO:0000313" key="3">
    <source>
        <dbReference type="EMBL" id="SLN61791.1"/>
    </source>
</evidence>
<name>A0A1Y5TGZ0_9RHOB</name>
<accession>A0A1Y5TGZ0</accession>
<dbReference type="InterPro" id="IPR006683">
    <property type="entry name" value="Thioestr_dom"/>
</dbReference>
<evidence type="ECO:0000256" key="1">
    <source>
        <dbReference type="ARBA" id="ARBA00022801"/>
    </source>
</evidence>
<reference evidence="3 4" key="1">
    <citation type="submission" date="2017-03" db="EMBL/GenBank/DDBJ databases">
        <authorList>
            <person name="Afonso C.L."/>
            <person name="Miller P.J."/>
            <person name="Scott M.A."/>
            <person name="Spackman E."/>
            <person name="Goraichik I."/>
            <person name="Dimitrov K.M."/>
            <person name="Suarez D.L."/>
            <person name="Swayne D.E."/>
        </authorList>
    </citation>
    <scope>NUCLEOTIDE SEQUENCE [LARGE SCALE GENOMIC DNA]</scope>
    <source>
        <strain evidence="3 4">CECT 7680</strain>
    </source>
</reference>
<dbReference type="RefSeq" id="WP_085869746.1">
    <property type="nucleotide sequence ID" value="NZ_FWFQ01000031.1"/>
</dbReference>